<evidence type="ECO:0000256" key="1">
    <source>
        <dbReference type="ARBA" id="ARBA00023015"/>
    </source>
</evidence>
<dbReference type="SUPFAM" id="SSF46785">
    <property type="entry name" value="Winged helix' DNA-binding domain"/>
    <property type="match status" value="1"/>
</dbReference>
<dbReference type="InterPro" id="IPR028349">
    <property type="entry name" value="PafC-like"/>
</dbReference>
<feature type="domain" description="HTH deoR-type" evidence="3">
    <location>
        <begin position="8"/>
        <end position="63"/>
    </location>
</feature>
<dbReference type="InterPro" id="IPR051534">
    <property type="entry name" value="CBASS_pafABC_assoc_protein"/>
</dbReference>
<gene>
    <name evidence="4" type="ORF">FAZ19_15965</name>
</gene>
<keyword evidence="1" id="KW-0805">Transcription regulation</keyword>
<accession>A0A4U0GX61</accession>
<dbReference type="Pfam" id="PF08279">
    <property type="entry name" value="HTH_11"/>
    <property type="match status" value="1"/>
</dbReference>
<keyword evidence="5" id="KW-1185">Reference proteome</keyword>
<dbReference type="Proteomes" id="UP000309872">
    <property type="component" value="Unassembled WGS sequence"/>
</dbReference>
<dbReference type="GO" id="GO:0003700">
    <property type="term" value="F:DNA-binding transcription factor activity"/>
    <property type="evidence" value="ECO:0007669"/>
    <property type="project" value="InterPro"/>
</dbReference>
<dbReference type="AlphaFoldDB" id="A0A4U0GX61"/>
<dbReference type="PROSITE" id="PS52050">
    <property type="entry name" value="WYL"/>
    <property type="match status" value="1"/>
</dbReference>
<dbReference type="Gene3D" id="1.10.10.10">
    <property type="entry name" value="Winged helix-like DNA-binding domain superfamily/Winged helix DNA-binding domain"/>
    <property type="match status" value="1"/>
</dbReference>
<evidence type="ECO:0000313" key="5">
    <source>
        <dbReference type="Proteomes" id="UP000309872"/>
    </source>
</evidence>
<dbReference type="Pfam" id="PF13280">
    <property type="entry name" value="WYL"/>
    <property type="match status" value="1"/>
</dbReference>
<keyword evidence="2" id="KW-0804">Transcription</keyword>
<dbReference type="InterPro" id="IPR001034">
    <property type="entry name" value="DeoR_HTH"/>
</dbReference>
<evidence type="ECO:0000256" key="2">
    <source>
        <dbReference type="ARBA" id="ARBA00023163"/>
    </source>
</evidence>
<dbReference type="PROSITE" id="PS51000">
    <property type="entry name" value="HTH_DEOR_2"/>
    <property type="match status" value="1"/>
</dbReference>
<dbReference type="Pfam" id="PF25583">
    <property type="entry name" value="WCX"/>
    <property type="match status" value="1"/>
</dbReference>
<dbReference type="InterPro" id="IPR057727">
    <property type="entry name" value="WCX_dom"/>
</dbReference>
<dbReference type="OrthoDB" id="9815009at2"/>
<sequence>MSKDLKKRFDRIVEILVQLQSKRVIKAKELSDRFEVSLRTIYRDIKSLEQAGVPIIGEAGTGYSLVEGYKLPPVIFTKEEAMSFVVAEKLTQKFLDKSIGGHFTTAMYKVKAVLKMNDKDVVAAIENQIVMNKSNYDIFNHEVPHAFTTFFESISNQQQIKLCYRGASDDSPQTRIIEPIGLFHESGFWYIAAYCLKREAYRQFRADRIHSISLTSVSFSKDHISIGDFLTGRTVNVQRTYVRIAVDKDIARYLQWERNFYGFISQEEKTKHTEMTFETRSIEEFARWYMMFADKAIIIEPDILKKSVRALVDKSLKKINS</sequence>
<dbReference type="InterPro" id="IPR026881">
    <property type="entry name" value="WYL_dom"/>
</dbReference>
<dbReference type="EMBL" id="SUKA01000005">
    <property type="protein sequence ID" value="TJY63761.1"/>
    <property type="molecule type" value="Genomic_DNA"/>
</dbReference>
<dbReference type="PANTHER" id="PTHR34580:SF3">
    <property type="entry name" value="PROTEIN PAFB"/>
    <property type="match status" value="1"/>
</dbReference>
<dbReference type="PIRSF" id="PIRSF016838">
    <property type="entry name" value="PafC"/>
    <property type="match status" value="1"/>
</dbReference>
<dbReference type="RefSeq" id="WP_136821753.1">
    <property type="nucleotide sequence ID" value="NZ_BMJX01000005.1"/>
</dbReference>
<organism evidence="4 5">
    <name type="scientific">Sphingobacterium alkalisoli</name>
    <dbReference type="NCBI Taxonomy" id="1874115"/>
    <lineage>
        <taxon>Bacteria</taxon>
        <taxon>Pseudomonadati</taxon>
        <taxon>Bacteroidota</taxon>
        <taxon>Sphingobacteriia</taxon>
        <taxon>Sphingobacteriales</taxon>
        <taxon>Sphingobacteriaceae</taxon>
        <taxon>Sphingobacterium</taxon>
    </lineage>
</organism>
<evidence type="ECO:0000259" key="3">
    <source>
        <dbReference type="PROSITE" id="PS51000"/>
    </source>
</evidence>
<dbReference type="InterPro" id="IPR036390">
    <property type="entry name" value="WH_DNA-bd_sf"/>
</dbReference>
<reference evidence="4 5" key="1">
    <citation type="submission" date="2019-04" db="EMBL/GenBank/DDBJ databases">
        <title>Sphingobacterium olei sp. nov., isolated from oil-contaminated soil.</title>
        <authorList>
            <person name="Liu B."/>
        </authorList>
    </citation>
    <scope>NUCLEOTIDE SEQUENCE [LARGE SCALE GENOMIC DNA]</scope>
    <source>
        <strain evidence="4 5">Y3L14</strain>
    </source>
</reference>
<evidence type="ECO:0000313" key="4">
    <source>
        <dbReference type="EMBL" id="TJY63761.1"/>
    </source>
</evidence>
<dbReference type="InterPro" id="IPR036388">
    <property type="entry name" value="WH-like_DNA-bd_sf"/>
</dbReference>
<dbReference type="PANTHER" id="PTHR34580">
    <property type="match status" value="1"/>
</dbReference>
<name>A0A4U0GX61_9SPHI</name>
<protein>
    <submittedName>
        <fullName evidence="4">YafY family transcriptional regulator</fullName>
    </submittedName>
</protein>
<proteinExistence type="predicted"/>
<comment type="caution">
    <text evidence="4">The sequence shown here is derived from an EMBL/GenBank/DDBJ whole genome shotgun (WGS) entry which is preliminary data.</text>
</comment>
<dbReference type="InterPro" id="IPR013196">
    <property type="entry name" value="HTH_11"/>
</dbReference>